<evidence type="ECO:0000313" key="3">
    <source>
        <dbReference type="Proteomes" id="UP000287910"/>
    </source>
</evidence>
<accession>A0A3S0R5I7</accession>
<dbReference type="Gene3D" id="3.20.20.80">
    <property type="entry name" value="Glycosidases"/>
    <property type="match status" value="1"/>
</dbReference>
<reference evidence="2 3" key="1">
    <citation type="submission" date="2018-12" db="EMBL/GenBank/DDBJ databases">
        <title>Lysinibacillus antri sp. nov., isolated from a cave soil.</title>
        <authorList>
            <person name="Narsing Rao M.P."/>
            <person name="Zhang H."/>
            <person name="Dong Z.-Y."/>
            <person name="Niu X.-K."/>
            <person name="Zhang K."/>
            <person name="Fang B.-Z."/>
            <person name="Kang Y.-Q."/>
            <person name="Xiao M."/>
            <person name="Li W.-J."/>
        </authorList>
    </citation>
    <scope>NUCLEOTIDE SEQUENCE [LARGE SCALE GENOMIC DNA]</scope>
    <source>
        <strain evidence="2 3">SYSU K30002</strain>
    </source>
</reference>
<sequence length="216" mass="24435">MVSYHWGVDSSQSVTKELYNTVLQSYGKPEYWGRYLTRVDGASEGLTKEEIQLLHSNGIKVMPIYNDFSRAVGEAHAKVVAMNATYQAKRLGIKKGTPIFANVERFFEIDSHWIRGYVDYLFNTDYKPGFYHDPTEGGFNEAYCEAAAQDKKVGVQTILWSAEPEHGVTKAKDAPDFTPTFPNCEANVWAWQYGRDAGDIPINTNLIDGRVLNMLY</sequence>
<feature type="domain" description="Rv2525c-like glycoside hydrolase-like" evidence="1">
    <location>
        <begin position="31"/>
        <end position="131"/>
    </location>
</feature>
<evidence type="ECO:0000313" key="2">
    <source>
        <dbReference type="EMBL" id="RUL50893.1"/>
    </source>
</evidence>
<organism evidence="2 3">
    <name type="scientific">Lysinibacillus antri</name>
    <dbReference type="NCBI Taxonomy" id="2498145"/>
    <lineage>
        <taxon>Bacteria</taxon>
        <taxon>Bacillati</taxon>
        <taxon>Bacillota</taxon>
        <taxon>Bacilli</taxon>
        <taxon>Bacillales</taxon>
        <taxon>Bacillaceae</taxon>
        <taxon>Lysinibacillus</taxon>
    </lineage>
</organism>
<gene>
    <name evidence="2" type="ORF">EK386_13170</name>
</gene>
<dbReference type="RefSeq" id="WP_126659644.1">
    <property type="nucleotide sequence ID" value="NZ_RYYR01000018.1"/>
</dbReference>
<protein>
    <submittedName>
        <fullName evidence="2">DUF1906 domain-containing protein</fullName>
    </submittedName>
</protein>
<proteinExistence type="predicted"/>
<keyword evidence="3" id="KW-1185">Reference proteome</keyword>
<dbReference type="AlphaFoldDB" id="A0A3S0R5I7"/>
<comment type="caution">
    <text evidence="2">The sequence shown here is derived from an EMBL/GenBank/DDBJ whole genome shotgun (WGS) entry which is preliminary data.</text>
</comment>
<dbReference type="SUPFAM" id="SSF51445">
    <property type="entry name" value="(Trans)glycosidases"/>
    <property type="match status" value="1"/>
</dbReference>
<dbReference type="EMBL" id="RYYR01000018">
    <property type="protein sequence ID" value="RUL50893.1"/>
    <property type="molecule type" value="Genomic_DNA"/>
</dbReference>
<dbReference type="InterPro" id="IPR017853">
    <property type="entry name" value="GH"/>
</dbReference>
<name>A0A3S0R5I7_9BACI</name>
<dbReference type="Proteomes" id="UP000287910">
    <property type="component" value="Unassembled WGS sequence"/>
</dbReference>
<dbReference type="InterPro" id="IPR015020">
    <property type="entry name" value="Rv2525c-like_Glyco_Hydro-like"/>
</dbReference>
<dbReference type="Pfam" id="PF08924">
    <property type="entry name" value="Rv2525c_GlyHyd-like"/>
    <property type="match status" value="1"/>
</dbReference>
<evidence type="ECO:0000259" key="1">
    <source>
        <dbReference type="Pfam" id="PF08924"/>
    </source>
</evidence>